<comment type="caution">
    <text evidence="1">The sequence shown here is derived from an EMBL/GenBank/DDBJ whole genome shotgun (WGS) entry which is preliminary data.</text>
</comment>
<dbReference type="OrthoDB" id="6447223at2759"/>
<keyword evidence="2" id="KW-1185">Reference proteome</keyword>
<sequence length="104" mass="11716">MHLDQKACENYYLSQVQSGGGPYFHGVSHQREYGMFSNLFRFITPIAMKAGKYLGKHILSAGSKVMSDVASGSSLKDSARSRFRETSKQIKKMTFFIKSRVARV</sequence>
<evidence type="ECO:0000313" key="1">
    <source>
        <dbReference type="EMBL" id="GFQ84623.1"/>
    </source>
</evidence>
<gene>
    <name evidence="1" type="primary">AVEN_139119_1</name>
    <name evidence="1" type="ORF">TNCT_429371</name>
</gene>
<organism evidence="1 2">
    <name type="scientific">Trichonephila clavata</name>
    <name type="common">Joro spider</name>
    <name type="synonym">Nephila clavata</name>
    <dbReference type="NCBI Taxonomy" id="2740835"/>
    <lineage>
        <taxon>Eukaryota</taxon>
        <taxon>Metazoa</taxon>
        <taxon>Ecdysozoa</taxon>
        <taxon>Arthropoda</taxon>
        <taxon>Chelicerata</taxon>
        <taxon>Arachnida</taxon>
        <taxon>Araneae</taxon>
        <taxon>Araneomorphae</taxon>
        <taxon>Entelegynae</taxon>
        <taxon>Araneoidea</taxon>
        <taxon>Nephilidae</taxon>
        <taxon>Trichonephila</taxon>
    </lineage>
</organism>
<proteinExistence type="predicted"/>
<evidence type="ECO:0000313" key="2">
    <source>
        <dbReference type="Proteomes" id="UP000887116"/>
    </source>
</evidence>
<accession>A0A8X6FN64</accession>
<reference evidence="1" key="1">
    <citation type="submission" date="2020-07" db="EMBL/GenBank/DDBJ databases">
        <title>Multicomponent nature underlies the extraordinary mechanical properties of spider dragline silk.</title>
        <authorList>
            <person name="Kono N."/>
            <person name="Nakamura H."/>
            <person name="Mori M."/>
            <person name="Yoshida Y."/>
            <person name="Ohtoshi R."/>
            <person name="Malay A.D."/>
            <person name="Moran D.A.P."/>
            <person name="Tomita M."/>
            <person name="Numata K."/>
            <person name="Arakawa K."/>
        </authorList>
    </citation>
    <scope>NUCLEOTIDE SEQUENCE</scope>
</reference>
<dbReference type="EMBL" id="BMAO01002956">
    <property type="protein sequence ID" value="GFQ84623.1"/>
    <property type="molecule type" value="Genomic_DNA"/>
</dbReference>
<dbReference type="AlphaFoldDB" id="A0A8X6FN64"/>
<name>A0A8X6FN64_TRICU</name>
<dbReference type="Proteomes" id="UP000887116">
    <property type="component" value="Unassembled WGS sequence"/>
</dbReference>
<protein>
    <submittedName>
        <fullName evidence="1">Uncharacterized protein</fullName>
    </submittedName>
</protein>